<organism evidence="2 3">
    <name type="scientific">Luteibacter yeojuensis</name>
    <dbReference type="NCBI Taxonomy" id="345309"/>
    <lineage>
        <taxon>Bacteria</taxon>
        <taxon>Pseudomonadati</taxon>
        <taxon>Pseudomonadota</taxon>
        <taxon>Gammaproteobacteria</taxon>
        <taxon>Lysobacterales</taxon>
        <taxon>Rhodanobacteraceae</taxon>
        <taxon>Luteibacter</taxon>
    </lineage>
</organism>
<gene>
    <name evidence="2" type="ORF">VI08_09600</name>
</gene>
<reference evidence="2 3" key="1">
    <citation type="submission" date="2015-03" db="EMBL/GenBank/DDBJ databases">
        <title>Draft genome sequence of Luteibacter yeojuensis strain SU11.</title>
        <authorList>
            <person name="Sulaiman J."/>
            <person name="Priya K."/>
            <person name="Chan K.-G."/>
        </authorList>
    </citation>
    <scope>NUCLEOTIDE SEQUENCE [LARGE SCALE GENOMIC DNA]</scope>
    <source>
        <strain evidence="2 3">SU11</strain>
    </source>
</reference>
<proteinExistence type="predicted"/>
<dbReference type="AlphaFoldDB" id="A0A0F3KUH8"/>
<evidence type="ECO:0000313" key="2">
    <source>
        <dbReference type="EMBL" id="KJV34821.1"/>
    </source>
</evidence>
<dbReference type="PATRIC" id="fig|345309.4.peg.1157"/>
<keyword evidence="3" id="KW-1185">Reference proteome</keyword>
<evidence type="ECO:0000256" key="1">
    <source>
        <dbReference type="SAM" id="MobiDB-lite"/>
    </source>
</evidence>
<dbReference type="Proteomes" id="UP000033651">
    <property type="component" value="Unassembled WGS sequence"/>
</dbReference>
<feature type="region of interest" description="Disordered" evidence="1">
    <location>
        <begin position="44"/>
        <end position="75"/>
    </location>
</feature>
<protein>
    <submittedName>
        <fullName evidence="2">Uncharacterized protein</fullName>
    </submittedName>
</protein>
<accession>A0A0F3KUH8</accession>
<comment type="caution">
    <text evidence="2">The sequence shown here is derived from an EMBL/GenBank/DDBJ whole genome shotgun (WGS) entry which is preliminary data.</text>
</comment>
<sequence length="119" mass="12585">MAGENNPGNLVYNSWTASHGATGETANGFADFSSEQDGRQALGDLIDGNYYDSTPNSLSHDGYNGGSTSAQNTESNNINSYMASHGYADAQNDTIHNMSDDEFNVFLDAVTNAEGGTNM</sequence>
<feature type="compositionally biased region" description="Polar residues" evidence="1">
    <location>
        <begin position="66"/>
        <end position="75"/>
    </location>
</feature>
<dbReference type="EMBL" id="JZRB01000018">
    <property type="protein sequence ID" value="KJV34821.1"/>
    <property type="molecule type" value="Genomic_DNA"/>
</dbReference>
<evidence type="ECO:0000313" key="3">
    <source>
        <dbReference type="Proteomes" id="UP000033651"/>
    </source>
</evidence>
<name>A0A0F3KUH8_9GAMM</name>